<accession>A0AAV2QGL4</accession>
<evidence type="ECO:0000313" key="1">
    <source>
        <dbReference type="EMBL" id="CAL4082361.1"/>
    </source>
</evidence>
<keyword evidence="2" id="KW-1185">Reference proteome</keyword>
<gene>
    <name evidence="1" type="ORF">MNOR_LOCUS11873</name>
</gene>
<feature type="non-terminal residue" evidence="1">
    <location>
        <position position="1"/>
    </location>
</feature>
<dbReference type="Proteomes" id="UP001497623">
    <property type="component" value="Unassembled WGS sequence"/>
</dbReference>
<reference evidence="1 2" key="1">
    <citation type="submission" date="2024-05" db="EMBL/GenBank/DDBJ databases">
        <authorList>
            <person name="Wallberg A."/>
        </authorList>
    </citation>
    <scope>NUCLEOTIDE SEQUENCE [LARGE SCALE GENOMIC DNA]</scope>
</reference>
<dbReference type="AlphaFoldDB" id="A0AAV2QGL4"/>
<dbReference type="EMBL" id="CAXKWB010006334">
    <property type="protein sequence ID" value="CAL4082361.1"/>
    <property type="molecule type" value="Genomic_DNA"/>
</dbReference>
<proteinExistence type="predicted"/>
<evidence type="ECO:0000313" key="2">
    <source>
        <dbReference type="Proteomes" id="UP001497623"/>
    </source>
</evidence>
<feature type="non-terminal residue" evidence="1">
    <location>
        <position position="130"/>
    </location>
</feature>
<name>A0AAV2QGL4_MEGNR</name>
<protein>
    <submittedName>
        <fullName evidence="1">Uncharacterized protein</fullName>
    </submittedName>
</protein>
<sequence length="130" mass="14864">KDLEITTLKILSAASGNKYSPSEILEKISFVMTDSASHNINVIEMVCEELDVESVPKTLLCNAHPLMLFQNKIIEVFKDIHAHLGAKRINKCFLVDVDFRHDDFISKSMKCLTNFITKDYSAKPWNRFSQ</sequence>
<organism evidence="1 2">
    <name type="scientific">Meganyctiphanes norvegica</name>
    <name type="common">Northern krill</name>
    <name type="synonym">Thysanopoda norvegica</name>
    <dbReference type="NCBI Taxonomy" id="48144"/>
    <lineage>
        <taxon>Eukaryota</taxon>
        <taxon>Metazoa</taxon>
        <taxon>Ecdysozoa</taxon>
        <taxon>Arthropoda</taxon>
        <taxon>Crustacea</taxon>
        <taxon>Multicrustacea</taxon>
        <taxon>Malacostraca</taxon>
        <taxon>Eumalacostraca</taxon>
        <taxon>Eucarida</taxon>
        <taxon>Euphausiacea</taxon>
        <taxon>Euphausiidae</taxon>
        <taxon>Meganyctiphanes</taxon>
    </lineage>
</organism>
<comment type="caution">
    <text evidence="1">The sequence shown here is derived from an EMBL/GenBank/DDBJ whole genome shotgun (WGS) entry which is preliminary data.</text>
</comment>